<dbReference type="InterPro" id="IPR002575">
    <property type="entry name" value="Aminoglycoside_PTrfase"/>
</dbReference>
<name>A0A6C1C6X6_9ACTN</name>
<evidence type="ECO:0000313" key="3">
    <source>
        <dbReference type="Proteomes" id="UP000298111"/>
    </source>
</evidence>
<dbReference type="RefSeq" id="WP_016469373.1">
    <property type="nucleotide sequence ID" value="NZ_BBQG01000019.1"/>
</dbReference>
<dbReference type="GO" id="GO:0016740">
    <property type="term" value="F:transferase activity"/>
    <property type="evidence" value="ECO:0007669"/>
    <property type="project" value="UniProtKB-KW"/>
</dbReference>
<dbReference type="Pfam" id="PF01636">
    <property type="entry name" value="APH"/>
    <property type="match status" value="1"/>
</dbReference>
<proteinExistence type="predicted"/>
<reference evidence="2 3" key="1">
    <citation type="submission" date="2018-10" db="EMBL/GenBank/DDBJ databases">
        <title>Isolation of pseudouridimycin from Streptomyces albus DSM 40763.</title>
        <authorList>
            <person name="Rosenqvist P."/>
            <person name="Metsae-Ketelae M."/>
            <person name="Virta P."/>
        </authorList>
    </citation>
    <scope>NUCLEOTIDE SEQUENCE [LARGE SCALE GENOMIC DNA]</scope>
    <source>
        <strain evidence="2 3">DSM 40763</strain>
    </source>
</reference>
<keyword evidence="2" id="KW-0808">Transferase</keyword>
<evidence type="ECO:0000259" key="1">
    <source>
        <dbReference type="Pfam" id="PF01636"/>
    </source>
</evidence>
<dbReference type="SUPFAM" id="SSF56112">
    <property type="entry name" value="Protein kinase-like (PK-like)"/>
    <property type="match status" value="1"/>
</dbReference>
<dbReference type="Gene3D" id="1.10.510.10">
    <property type="entry name" value="Transferase(Phosphotransferase) domain 1"/>
    <property type="match status" value="1"/>
</dbReference>
<accession>A0A6C1C6X6</accession>
<comment type="caution">
    <text evidence="2">The sequence shown here is derived from an EMBL/GenBank/DDBJ whole genome shotgun (WGS) entry which is preliminary data.</text>
</comment>
<protein>
    <submittedName>
        <fullName evidence="2">Aminoglycoside phosphotransferase</fullName>
    </submittedName>
</protein>
<dbReference type="InterPro" id="IPR011009">
    <property type="entry name" value="Kinase-like_dom_sf"/>
</dbReference>
<dbReference type="EMBL" id="RCIY01000114">
    <property type="protein sequence ID" value="TGG75686.1"/>
    <property type="molecule type" value="Genomic_DNA"/>
</dbReference>
<organism evidence="2 3">
    <name type="scientific">Streptomyces albus</name>
    <dbReference type="NCBI Taxonomy" id="1888"/>
    <lineage>
        <taxon>Bacteria</taxon>
        <taxon>Bacillati</taxon>
        <taxon>Actinomycetota</taxon>
        <taxon>Actinomycetes</taxon>
        <taxon>Kitasatosporales</taxon>
        <taxon>Streptomycetaceae</taxon>
        <taxon>Streptomyces</taxon>
    </lineage>
</organism>
<dbReference type="Gene3D" id="1.20.58.840">
    <property type="match status" value="1"/>
</dbReference>
<dbReference type="AlphaFoldDB" id="A0A6C1C6X6"/>
<dbReference type="Proteomes" id="UP000298111">
    <property type="component" value="Unassembled WGS sequence"/>
</dbReference>
<evidence type="ECO:0000313" key="2">
    <source>
        <dbReference type="EMBL" id="TGG75686.1"/>
    </source>
</evidence>
<sequence length="315" mass="33857">MFTRPASTTDETIARAVAAHWLTAAGSVEVTHLPWGFGAHHWRADGGGRTLFVTLDEPSPRHTAASLEAAYTGAAALAAAGLEVVCAPVPAATGRFTVDIGTGLLSATPWLEGRSPGQEEAREPGHVHKVVAAVTALHRSTPPDGLPRWAPKVGPAFADELRARTARPWSSGPLAEEARTALAEHCDAVARWTQRYLRLAERARSARDTWVPTHGEPHFANQIVGPDGLKLVDWESLALAPRERDHTALLAAGADGLDSDAEMLELFALDWRLSEIVEYAQWFEAPHTGNDDDRTALEGLHEELAADPAEHPPVP</sequence>
<feature type="domain" description="Aminoglycoside phosphotransferase" evidence="1">
    <location>
        <begin position="32"/>
        <end position="256"/>
    </location>
</feature>
<gene>
    <name evidence="2" type="ORF">D8771_32315</name>
</gene>
<dbReference type="GeneID" id="75181740"/>